<evidence type="ECO:0000313" key="6">
    <source>
        <dbReference type="EMBL" id="KAG2491028.1"/>
    </source>
</evidence>
<proteinExistence type="predicted"/>
<dbReference type="Gene3D" id="3.30.420.10">
    <property type="entry name" value="Ribonuclease H-like superfamily/Ribonuclease H"/>
    <property type="match status" value="1"/>
</dbReference>
<keyword evidence="1" id="KW-0540">Nuclease</keyword>
<evidence type="ECO:0000259" key="5">
    <source>
        <dbReference type="SMART" id="SM00479"/>
    </source>
</evidence>
<feature type="compositionally biased region" description="Gly residues" evidence="4">
    <location>
        <begin position="392"/>
        <end position="406"/>
    </location>
</feature>
<evidence type="ECO:0000256" key="4">
    <source>
        <dbReference type="SAM" id="MobiDB-lite"/>
    </source>
</evidence>
<comment type="caution">
    <text evidence="6">The sequence shown here is derived from an EMBL/GenBank/DDBJ whole genome shotgun (WGS) entry which is preliminary data.</text>
</comment>
<name>A0A835XVK6_9CHLO</name>
<dbReference type="PANTHER" id="PTHR12801:SF157">
    <property type="entry name" value="SMALL RNA DEGRADING NUCLEASE 5"/>
    <property type="match status" value="1"/>
</dbReference>
<gene>
    <name evidence="6" type="ORF">HYH03_010476</name>
</gene>
<dbReference type="OrthoDB" id="206335at2759"/>
<organism evidence="6 7">
    <name type="scientific">Edaphochlamys debaryana</name>
    <dbReference type="NCBI Taxonomy" id="47281"/>
    <lineage>
        <taxon>Eukaryota</taxon>
        <taxon>Viridiplantae</taxon>
        <taxon>Chlorophyta</taxon>
        <taxon>core chlorophytes</taxon>
        <taxon>Chlorophyceae</taxon>
        <taxon>CS clade</taxon>
        <taxon>Chlamydomonadales</taxon>
        <taxon>Chlamydomonadales incertae sedis</taxon>
        <taxon>Edaphochlamys</taxon>
    </lineage>
</organism>
<feature type="compositionally biased region" description="Low complexity" evidence="4">
    <location>
        <begin position="767"/>
        <end position="779"/>
    </location>
</feature>
<dbReference type="PANTHER" id="PTHR12801">
    <property type="entry name" value="RNA EXONUCLEASE REXO1 / RECO3 FAMILY MEMBER-RELATED"/>
    <property type="match status" value="1"/>
</dbReference>
<evidence type="ECO:0000313" key="7">
    <source>
        <dbReference type="Proteomes" id="UP000612055"/>
    </source>
</evidence>
<dbReference type="Proteomes" id="UP000612055">
    <property type="component" value="Unassembled WGS sequence"/>
</dbReference>
<dbReference type="GO" id="GO:0003676">
    <property type="term" value="F:nucleic acid binding"/>
    <property type="evidence" value="ECO:0007669"/>
    <property type="project" value="InterPro"/>
</dbReference>
<feature type="region of interest" description="Disordered" evidence="4">
    <location>
        <begin position="269"/>
        <end position="354"/>
    </location>
</feature>
<dbReference type="EMBL" id="JAEHOE010000056">
    <property type="protein sequence ID" value="KAG2491028.1"/>
    <property type="molecule type" value="Genomic_DNA"/>
</dbReference>
<feature type="region of interest" description="Disordered" evidence="4">
    <location>
        <begin position="475"/>
        <end position="521"/>
    </location>
</feature>
<keyword evidence="2" id="KW-0378">Hydrolase</keyword>
<feature type="compositionally biased region" description="Polar residues" evidence="4">
    <location>
        <begin position="269"/>
        <end position="280"/>
    </location>
</feature>
<evidence type="ECO:0000256" key="1">
    <source>
        <dbReference type="ARBA" id="ARBA00022722"/>
    </source>
</evidence>
<evidence type="ECO:0000256" key="3">
    <source>
        <dbReference type="ARBA" id="ARBA00022839"/>
    </source>
</evidence>
<feature type="compositionally biased region" description="Polar residues" evidence="4">
    <location>
        <begin position="12"/>
        <end position="22"/>
    </location>
</feature>
<keyword evidence="7" id="KW-1185">Reference proteome</keyword>
<dbReference type="InterPro" id="IPR036397">
    <property type="entry name" value="RNaseH_sf"/>
</dbReference>
<dbReference type="AlphaFoldDB" id="A0A835XVK6"/>
<feature type="compositionally biased region" description="Gly residues" evidence="4">
    <location>
        <begin position="132"/>
        <end position="143"/>
    </location>
</feature>
<feature type="compositionally biased region" description="Gly residues" evidence="4">
    <location>
        <begin position="498"/>
        <end position="514"/>
    </location>
</feature>
<dbReference type="InterPro" id="IPR034922">
    <property type="entry name" value="REX1-like_exo"/>
</dbReference>
<feature type="compositionally biased region" description="Gly residues" evidence="4">
    <location>
        <begin position="318"/>
        <end position="332"/>
    </location>
</feature>
<dbReference type="GO" id="GO:0004527">
    <property type="term" value="F:exonuclease activity"/>
    <property type="evidence" value="ECO:0007669"/>
    <property type="project" value="UniProtKB-KW"/>
</dbReference>
<reference evidence="6" key="1">
    <citation type="journal article" date="2020" name="bioRxiv">
        <title>Comparative genomics of Chlamydomonas.</title>
        <authorList>
            <person name="Craig R.J."/>
            <person name="Hasan A.R."/>
            <person name="Ness R.W."/>
            <person name="Keightley P.D."/>
        </authorList>
    </citation>
    <scope>NUCLEOTIDE SEQUENCE</scope>
    <source>
        <strain evidence="6">CCAP 11/70</strain>
    </source>
</reference>
<dbReference type="InterPro" id="IPR047021">
    <property type="entry name" value="REXO1/3/4-like"/>
</dbReference>
<dbReference type="CDD" id="cd06145">
    <property type="entry name" value="REX1_like"/>
    <property type="match status" value="1"/>
</dbReference>
<feature type="compositionally biased region" description="Gly residues" evidence="4">
    <location>
        <begin position="90"/>
        <end position="99"/>
    </location>
</feature>
<dbReference type="SMART" id="SM00479">
    <property type="entry name" value="EXOIII"/>
    <property type="match status" value="1"/>
</dbReference>
<dbReference type="InterPro" id="IPR012337">
    <property type="entry name" value="RNaseH-like_sf"/>
</dbReference>
<feature type="compositionally biased region" description="Acidic residues" evidence="4">
    <location>
        <begin position="23"/>
        <end position="32"/>
    </location>
</feature>
<feature type="region of interest" description="Disordered" evidence="4">
    <location>
        <begin position="1"/>
        <end position="111"/>
    </location>
</feature>
<feature type="region of interest" description="Disordered" evidence="4">
    <location>
        <begin position="132"/>
        <end position="157"/>
    </location>
</feature>
<evidence type="ECO:0000256" key="2">
    <source>
        <dbReference type="ARBA" id="ARBA00022801"/>
    </source>
</evidence>
<feature type="compositionally biased region" description="Pro residues" evidence="4">
    <location>
        <begin position="339"/>
        <end position="351"/>
    </location>
</feature>
<feature type="region of interest" description="Disordered" evidence="4">
    <location>
        <begin position="767"/>
        <end position="820"/>
    </location>
</feature>
<dbReference type="InterPro" id="IPR013520">
    <property type="entry name" value="Ribonucl_H"/>
</dbReference>
<dbReference type="GO" id="GO:0005634">
    <property type="term" value="C:nucleus"/>
    <property type="evidence" value="ECO:0007669"/>
    <property type="project" value="TreeGrafter"/>
</dbReference>
<sequence>MKGGKGAAQAGNRKQASQQAAESESDIEDGELPGEQLQDYAAPPSPPHKQRKLAPGDVRTGSPQGNLERAQGGGKAAQDSPAAKRKKGPGGKQGHGQGQDEGANGSGPSVAASRAALKARLEGLMAPDAGAGGSGGAAGGGSSAGHSRPAAGGQGGGKYVADVYKDARPSVEIKGPGGRGVSGAGGNPQAQVRLADVQALAAWALSPGSSALVEAPRWAFVKNKPLVRGVVLVLASGLSASMLADKAHLLPFLCGLKARCGAATVLTTPQTRPAQSTAELLTTKLAPRAAKRKRQPGEPEGEGEGAGAGTDGRDGGSKGKAGGAKAKGGGRGAAHESAPPAPGLPPGPFPPSHYVASLEELRAHNYPLPLLEEAQGGEGAAGGARKEEQGAGADGGGGGDGEGGGRLVCPPGFVATKPSGDPSASERMVALDCEMCITEAGFELTRLTLVAGPGWGPGTQAARDAEALRESWAQRFGPPVPAPTASPPAAGDNKTGPVAGGGKAAGSSGSGSAGGDASAPVSGSSASGFPVGCVLLDALVLPRRPITDYNTRYSGITPAMLQGCKVRLEDAQSALLALLPAEALLVGHALENDLRALAACHGRLLDTALLFPHPKGPPFKSALKILARRYLRRSIQEGSHDSAVDARTALDLVLLKIKNGPTYGAGGSGPHAQAPKLADVLSAQCGTRCCLVDRHDVLGRYVTGSTAAVPVASDDDAVGTAGRQAGSGTYGFVWTQLTELSTFLFRRARHHARAALERELAELDAQAAAEQGADEAGGAVQPKAHGGTSAAANGQPAGARSSTPHSSQPSASPGSGSGPDYSDAALDAVLRSYDGRLQALWGALPERWMLVVATGAGDTAEYDRRYEQRCKRCAADSGLPAWSQAEETALHEFGALQVQGLAFAAMKGDGREAG</sequence>
<feature type="domain" description="Exonuclease" evidence="5">
    <location>
        <begin position="427"/>
        <end position="662"/>
    </location>
</feature>
<dbReference type="SUPFAM" id="SSF53098">
    <property type="entry name" value="Ribonuclease H-like"/>
    <property type="match status" value="1"/>
</dbReference>
<accession>A0A835XVK6</accession>
<feature type="region of interest" description="Disordered" evidence="4">
    <location>
        <begin position="376"/>
        <end position="406"/>
    </location>
</feature>
<protein>
    <recommendedName>
        <fullName evidence="5">Exonuclease domain-containing protein</fullName>
    </recommendedName>
</protein>
<feature type="compositionally biased region" description="Low complexity" evidence="4">
    <location>
        <begin position="801"/>
        <end position="820"/>
    </location>
</feature>
<keyword evidence="3" id="KW-0269">Exonuclease</keyword>